<sequence>MVERSEPDQISFSRPVDSAGPSDQLPLPSEVPYFETAPSTLGSGERLIGDCVDLEAGRKSWHNGHKYTTRGWRRIQELFLGSKLDRKIRNPRSCRDIGYRIRHINPIWPFFSRWFGFIILSVLISMFHSRMGLTCGVIFEAGQDSAARLGFEAPKPGSNGTAKLGRQIPSRWLVFAQVFVGATVCFIMSQGIVGMRGARERIEYIRQTTSTLAYSLLKTARPNPGYGLGWRDLQVTIYECLALAVAYPVALLQEIDYNTWEPDITRHCQETALALQQLREGSAQQDELDIRRVFNTEPTYVPDLVTVDCFFEIFSLQLEKEYRTQLTKAAIPAMTSHHIIYNIRNHFENLVDQGNLDERRAPIVRENIDMLAFAGRESFINSFGDVSPTVLIWLIDVSVRIIALTLPAQNCDWIINTTQDVHGRLTVPTLMTVVAIFGLSAISATILTLLSEMWQMWDPFSCGINNHAWTLGLAREVDHMVNEFDEQDDCAKIRKHGYMVRFPESEESSSCGPREFDNHLRTMTL</sequence>
<proteinExistence type="predicted"/>
<comment type="caution">
    <text evidence="3">The sequence shown here is derived from an EMBL/GenBank/DDBJ whole genome shotgun (WGS) entry which is preliminary data.</text>
</comment>
<keyword evidence="2" id="KW-0812">Transmembrane</keyword>
<organism evidence="3 4">
    <name type="scientific">Thelonectria olida</name>
    <dbReference type="NCBI Taxonomy" id="1576542"/>
    <lineage>
        <taxon>Eukaryota</taxon>
        <taxon>Fungi</taxon>
        <taxon>Dikarya</taxon>
        <taxon>Ascomycota</taxon>
        <taxon>Pezizomycotina</taxon>
        <taxon>Sordariomycetes</taxon>
        <taxon>Hypocreomycetidae</taxon>
        <taxon>Hypocreales</taxon>
        <taxon>Nectriaceae</taxon>
        <taxon>Thelonectria</taxon>
    </lineage>
</organism>
<protein>
    <submittedName>
        <fullName evidence="3">Uncharacterized protein</fullName>
    </submittedName>
</protein>
<keyword evidence="2" id="KW-1133">Transmembrane helix</keyword>
<feature type="transmembrane region" description="Helical" evidence="2">
    <location>
        <begin position="429"/>
        <end position="450"/>
    </location>
</feature>
<feature type="transmembrane region" description="Helical" evidence="2">
    <location>
        <begin position="172"/>
        <end position="193"/>
    </location>
</feature>
<dbReference type="EMBL" id="JAGPYM010000010">
    <property type="protein sequence ID" value="KAH6889719.1"/>
    <property type="molecule type" value="Genomic_DNA"/>
</dbReference>
<reference evidence="3 4" key="1">
    <citation type="journal article" date="2021" name="Nat. Commun.">
        <title>Genetic determinants of endophytism in the Arabidopsis root mycobiome.</title>
        <authorList>
            <person name="Mesny F."/>
            <person name="Miyauchi S."/>
            <person name="Thiergart T."/>
            <person name="Pickel B."/>
            <person name="Atanasova L."/>
            <person name="Karlsson M."/>
            <person name="Huettel B."/>
            <person name="Barry K.W."/>
            <person name="Haridas S."/>
            <person name="Chen C."/>
            <person name="Bauer D."/>
            <person name="Andreopoulos W."/>
            <person name="Pangilinan J."/>
            <person name="LaButti K."/>
            <person name="Riley R."/>
            <person name="Lipzen A."/>
            <person name="Clum A."/>
            <person name="Drula E."/>
            <person name="Henrissat B."/>
            <person name="Kohler A."/>
            <person name="Grigoriev I.V."/>
            <person name="Martin F.M."/>
            <person name="Hacquard S."/>
        </authorList>
    </citation>
    <scope>NUCLEOTIDE SEQUENCE [LARGE SCALE GENOMIC DNA]</scope>
    <source>
        <strain evidence="3 4">MPI-CAGE-CH-0241</strain>
    </source>
</reference>
<keyword evidence="2" id="KW-0472">Membrane</keyword>
<name>A0A9P8W412_9HYPO</name>
<keyword evidence="4" id="KW-1185">Reference proteome</keyword>
<dbReference type="AlphaFoldDB" id="A0A9P8W412"/>
<evidence type="ECO:0000256" key="2">
    <source>
        <dbReference type="SAM" id="Phobius"/>
    </source>
</evidence>
<dbReference type="Proteomes" id="UP000777438">
    <property type="component" value="Unassembled WGS sequence"/>
</dbReference>
<gene>
    <name evidence="3" type="ORF">B0T10DRAFT_571779</name>
</gene>
<feature type="transmembrane region" description="Helical" evidence="2">
    <location>
        <begin position="110"/>
        <end position="127"/>
    </location>
</feature>
<feature type="region of interest" description="Disordered" evidence="1">
    <location>
        <begin position="1"/>
        <end position="23"/>
    </location>
</feature>
<dbReference type="OrthoDB" id="5153901at2759"/>
<evidence type="ECO:0000256" key="1">
    <source>
        <dbReference type="SAM" id="MobiDB-lite"/>
    </source>
</evidence>
<accession>A0A9P8W412</accession>
<evidence type="ECO:0000313" key="4">
    <source>
        <dbReference type="Proteomes" id="UP000777438"/>
    </source>
</evidence>
<evidence type="ECO:0000313" key="3">
    <source>
        <dbReference type="EMBL" id="KAH6889719.1"/>
    </source>
</evidence>